<dbReference type="AlphaFoldDB" id="A0A944CDI1"/>
<keyword evidence="6 8" id="KW-0472">Membrane</keyword>
<sequence>MEQTLPELVTRLDGLEKSLGMATTINSEVFYWWCTALMLAIHAGFLAYEMGASRAKNALASGMKNLIAFAFLVPSFYYVGWWIYLAFPTGFSIADGSEAGLPWSTNMGPNLADNASGIFFAAFTLFAATTASIMSGSVIERIRISGFTILAIFLGAVVWILGASWGWHPDGWLTTVWGLHDVGAAGCVHTVAGFFTLGVLINLGPRIGRFTADGKLVNIAGHNMPMSLIGLMLIVMGFFGFLGGCIIYTGDTWTTIYNTPATLSAFAFNTLMGVSGGMIGAYLVTRDPFWMMSGALIGVISSASGLDLYYPGFAFLISFFGGCLMPKLNDILVEKFKIDDAVGAVAVHGFGGVWGVLAVGLFASGYPNVAGPDISLGGQFASAVVFMVLGFVPGYALSYVLKVFGLLRVSEAAEIAGLDKVEVPASAYPESSIPAFENDPVSPSPAE</sequence>
<keyword evidence="4 8" id="KW-0812">Transmembrane</keyword>
<reference evidence="10" key="1">
    <citation type="submission" date="2018-08" db="EMBL/GenBank/DDBJ databases">
        <authorList>
            <person name="Jin W."/>
            <person name="Wang H."/>
            <person name="Yang Y."/>
            <person name="Li M."/>
            <person name="Liu J."/>
        </authorList>
    </citation>
    <scope>NUCLEOTIDE SEQUENCE</scope>
    <source>
        <strain evidence="10">AESS21</strain>
    </source>
</reference>
<evidence type="ECO:0000256" key="5">
    <source>
        <dbReference type="ARBA" id="ARBA00022989"/>
    </source>
</evidence>
<feature type="transmembrane region" description="Helical" evidence="8">
    <location>
        <begin position="69"/>
        <end position="94"/>
    </location>
</feature>
<evidence type="ECO:0000256" key="6">
    <source>
        <dbReference type="ARBA" id="ARBA00023136"/>
    </source>
</evidence>
<dbReference type="PANTHER" id="PTHR11730">
    <property type="entry name" value="AMMONIUM TRANSPORTER"/>
    <property type="match status" value="1"/>
</dbReference>
<feature type="transmembrane region" description="Helical" evidence="8">
    <location>
        <begin position="383"/>
        <end position="401"/>
    </location>
</feature>
<feature type="transmembrane region" description="Helical" evidence="8">
    <location>
        <begin position="114"/>
        <end position="134"/>
    </location>
</feature>
<feature type="domain" description="Ammonium transporter AmtB-like" evidence="9">
    <location>
        <begin position="29"/>
        <end position="428"/>
    </location>
</feature>
<comment type="similarity">
    <text evidence="2">Belongs to the ammonia transporter channel (TC 1.A.11.2) family.</text>
</comment>
<evidence type="ECO:0000313" key="11">
    <source>
        <dbReference type="Proteomes" id="UP000705379"/>
    </source>
</evidence>
<evidence type="ECO:0000313" key="10">
    <source>
        <dbReference type="EMBL" id="MBS8260629.1"/>
    </source>
</evidence>
<evidence type="ECO:0000256" key="8">
    <source>
        <dbReference type="SAM" id="Phobius"/>
    </source>
</evidence>
<reference evidence="10" key="2">
    <citation type="journal article" date="2021" name="Microorganisms">
        <title>Bacterial Dimethylsulfoniopropionate Biosynthesis in the East China Sea.</title>
        <authorList>
            <person name="Liu J."/>
            <person name="Zhang Y."/>
            <person name="Liu J."/>
            <person name="Zhong H."/>
            <person name="Williams B.T."/>
            <person name="Zheng Y."/>
            <person name="Curson A.R.J."/>
            <person name="Sun C."/>
            <person name="Sun H."/>
            <person name="Song D."/>
            <person name="Wagner Mackenzie B."/>
            <person name="Bermejo Martinez A."/>
            <person name="Todd J.D."/>
            <person name="Zhang X.H."/>
        </authorList>
    </citation>
    <scope>NUCLEOTIDE SEQUENCE</scope>
    <source>
        <strain evidence="10">AESS21</strain>
    </source>
</reference>
<dbReference type="InterPro" id="IPR029020">
    <property type="entry name" value="Ammonium/urea_transptr"/>
</dbReference>
<evidence type="ECO:0000259" key="9">
    <source>
        <dbReference type="Pfam" id="PF00909"/>
    </source>
</evidence>
<keyword evidence="3" id="KW-0813">Transport</keyword>
<evidence type="ECO:0000256" key="3">
    <source>
        <dbReference type="ARBA" id="ARBA00022448"/>
    </source>
</evidence>
<dbReference type="Gene3D" id="1.10.3430.10">
    <property type="entry name" value="Ammonium transporter AmtB like domains"/>
    <property type="match status" value="1"/>
</dbReference>
<feature type="transmembrane region" description="Helical" evidence="8">
    <location>
        <begin position="341"/>
        <end position="363"/>
    </location>
</feature>
<feature type="transmembrane region" description="Helical" evidence="8">
    <location>
        <begin position="146"/>
        <end position="167"/>
    </location>
</feature>
<evidence type="ECO:0000256" key="1">
    <source>
        <dbReference type="ARBA" id="ARBA00004141"/>
    </source>
</evidence>
<comment type="subcellular location">
    <subcellularLocation>
        <location evidence="1">Membrane</location>
        <topology evidence="1">Multi-pass membrane protein</topology>
    </subcellularLocation>
</comment>
<gene>
    <name evidence="10" type="ORF">DYI23_10400</name>
</gene>
<dbReference type="RefSeq" id="WP_213216130.1">
    <property type="nucleotide sequence ID" value="NZ_QTKU01000002.1"/>
</dbReference>
<evidence type="ECO:0000256" key="2">
    <source>
        <dbReference type="ARBA" id="ARBA00005887"/>
    </source>
</evidence>
<dbReference type="GO" id="GO:0097272">
    <property type="term" value="P:ammonium homeostasis"/>
    <property type="evidence" value="ECO:0007669"/>
    <property type="project" value="TreeGrafter"/>
</dbReference>
<accession>A0A944CDI1</accession>
<dbReference type="SUPFAM" id="SSF111352">
    <property type="entry name" value="Ammonium transporter"/>
    <property type="match status" value="1"/>
</dbReference>
<proteinExistence type="inferred from homology"/>
<feature type="transmembrane region" description="Helical" evidence="8">
    <location>
        <begin position="224"/>
        <end position="249"/>
    </location>
</feature>
<dbReference type="GO" id="GO:0016020">
    <property type="term" value="C:membrane"/>
    <property type="evidence" value="ECO:0007669"/>
    <property type="project" value="UniProtKB-SubCell"/>
</dbReference>
<dbReference type="InterPro" id="IPR024041">
    <property type="entry name" value="NH4_transpt_AmtB-like_dom"/>
</dbReference>
<keyword evidence="5 8" id="KW-1133">Transmembrane helix</keyword>
<dbReference type="GO" id="GO:0008519">
    <property type="term" value="F:ammonium channel activity"/>
    <property type="evidence" value="ECO:0007669"/>
    <property type="project" value="InterPro"/>
</dbReference>
<organism evidence="10 11">
    <name type="scientific">Roseibium polysiphoniae</name>
    <dbReference type="NCBI Taxonomy" id="2571221"/>
    <lineage>
        <taxon>Bacteria</taxon>
        <taxon>Pseudomonadati</taxon>
        <taxon>Pseudomonadota</taxon>
        <taxon>Alphaproteobacteria</taxon>
        <taxon>Hyphomicrobiales</taxon>
        <taxon>Stappiaceae</taxon>
        <taxon>Roseibium</taxon>
    </lineage>
</organism>
<name>A0A944CDI1_9HYPH</name>
<feature type="transmembrane region" description="Helical" evidence="8">
    <location>
        <begin position="182"/>
        <end position="203"/>
    </location>
</feature>
<protein>
    <submittedName>
        <fullName evidence="10">Ammonium transporter</fullName>
    </submittedName>
</protein>
<feature type="transmembrane region" description="Helical" evidence="8">
    <location>
        <begin position="289"/>
        <end position="306"/>
    </location>
</feature>
<feature type="transmembrane region" description="Helical" evidence="8">
    <location>
        <begin position="30"/>
        <end position="48"/>
    </location>
</feature>
<dbReference type="EMBL" id="QTKU01000002">
    <property type="protein sequence ID" value="MBS8260629.1"/>
    <property type="molecule type" value="Genomic_DNA"/>
</dbReference>
<evidence type="ECO:0000256" key="4">
    <source>
        <dbReference type="ARBA" id="ARBA00022692"/>
    </source>
</evidence>
<dbReference type="Proteomes" id="UP000705379">
    <property type="component" value="Unassembled WGS sequence"/>
</dbReference>
<feature type="transmembrane region" description="Helical" evidence="8">
    <location>
        <begin position="312"/>
        <end position="329"/>
    </location>
</feature>
<dbReference type="Pfam" id="PF00909">
    <property type="entry name" value="Ammonium_transp"/>
    <property type="match status" value="1"/>
</dbReference>
<feature type="transmembrane region" description="Helical" evidence="8">
    <location>
        <begin position="261"/>
        <end position="284"/>
    </location>
</feature>
<dbReference type="PANTHER" id="PTHR11730:SF6">
    <property type="entry name" value="AMMONIUM TRANSPORTER"/>
    <property type="match status" value="1"/>
</dbReference>
<comment type="caution">
    <text evidence="10">The sequence shown here is derived from an EMBL/GenBank/DDBJ whole genome shotgun (WGS) entry which is preliminary data.</text>
</comment>
<keyword evidence="7" id="KW-0924">Ammonia transport</keyword>
<evidence type="ECO:0000256" key="7">
    <source>
        <dbReference type="ARBA" id="ARBA00023177"/>
    </source>
</evidence>